<dbReference type="InterPro" id="IPR003414">
    <property type="entry name" value="PP_kinase"/>
</dbReference>
<feature type="binding site" evidence="6">
    <location>
        <position position="592"/>
    </location>
    <ligand>
        <name>ATP</name>
        <dbReference type="ChEBI" id="CHEBI:30616"/>
    </ligand>
</feature>
<dbReference type="GO" id="GO:0008976">
    <property type="term" value="F:polyphosphate kinase activity"/>
    <property type="evidence" value="ECO:0007669"/>
    <property type="project" value="UniProtKB-UniRule"/>
</dbReference>
<dbReference type="Gene3D" id="3.30.1840.10">
    <property type="entry name" value="Polyphosphate kinase middle domain"/>
    <property type="match status" value="1"/>
</dbReference>
<feature type="domain" description="Polyphosphate kinase C-terminal" evidence="12">
    <location>
        <begin position="331"/>
        <end position="496"/>
    </location>
</feature>
<dbReference type="GO" id="GO:0005524">
    <property type="term" value="F:ATP binding"/>
    <property type="evidence" value="ECO:0007669"/>
    <property type="project" value="UniProtKB-KW"/>
</dbReference>
<keyword evidence="1 6" id="KW-0597">Phosphoprotein</keyword>
<dbReference type="OrthoDB" id="9761456at2"/>
<evidence type="ECO:0000256" key="2">
    <source>
        <dbReference type="ARBA" id="ARBA00022679"/>
    </source>
</evidence>
<evidence type="ECO:0000256" key="5">
    <source>
        <dbReference type="ARBA" id="ARBA00022840"/>
    </source>
</evidence>
<evidence type="ECO:0000259" key="11">
    <source>
        <dbReference type="Pfam" id="PF13090"/>
    </source>
</evidence>
<evidence type="ECO:0000256" key="3">
    <source>
        <dbReference type="ARBA" id="ARBA00022741"/>
    </source>
</evidence>
<name>A0A0R1MU24_9LACO</name>
<dbReference type="NCBIfam" id="NF003921">
    <property type="entry name" value="PRK05443.2-2"/>
    <property type="match status" value="1"/>
</dbReference>
<comment type="function">
    <text evidence="6 7">Catalyzes the reversible transfer of the terminal phosphate of ATP to form a long-chain polyphosphate (polyP).</text>
</comment>
<dbReference type="PIRSF" id="PIRSF015589">
    <property type="entry name" value="PP_kinase"/>
    <property type="match status" value="1"/>
</dbReference>
<feature type="domain" description="Polyphosphate kinase C-terminal" evidence="11">
    <location>
        <begin position="503"/>
        <end position="674"/>
    </location>
</feature>
<keyword evidence="3 6" id="KW-0547">Nucleotide-binding</keyword>
<dbReference type="HAMAP" id="MF_00347">
    <property type="entry name" value="Polyphosphate_kinase"/>
    <property type="match status" value="1"/>
</dbReference>
<dbReference type="EMBL" id="AZEC01000011">
    <property type="protein sequence ID" value="KRL11687.1"/>
    <property type="molecule type" value="Genomic_DNA"/>
</dbReference>
<dbReference type="NCBIfam" id="NF003917">
    <property type="entry name" value="PRK05443.1-1"/>
    <property type="match status" value="1"/>
</dbReference>
<evidence type="ECO:0000256" key="1">
    <source>
        <dbReference type="ARBA" id="ARBA00022553"/>
    </source>
</evidence>
<dbReference type="PATRIC" id="fig|1423792.3.peg.622"/>
<accession>A0A0R1MU24</accession>
<proteinExistence type="inferred from homology"/>
<dbReference type="SUPFAM" id="SSF140356">
    <property type="entry name" value="PPK N-terminal domain-like"/>
    <property type="match status" value="1"/>
</dbReference>
<dbReference type="Pfam" id="PF13089">
    <property type="entry name" value="PP_kinase_N"/>
    <property type="match status" value="1"/>
</dbReference>
<evidence type="ECO:0000256" key="8">
    <source>
        <dbReference type="SAM" id="MobiDB-lite"/>
    </source>
</evidence>
<feature type="binding site" evidence="6">
    <location>
        <position position="47"/>
    </location>
    <ligand>
        <name>ATP</name>
        <dbReference type="ChEBI" id="CHEBI:30616"/>
    </ligand>
</feature>
<keyword evidence="4 6" id="KW-0418">Kinase</keyword>
<feature type="binding site" evidence="6">
    <location>
        <position position="405"/>
    </location>
    <ligand>
        <name>Mg(2+)</name>
        <dbReference type="ChEBI" id="CHEBI:18420"/>
    </ligand>
</feature>
<dbReference type="InterPro" id="IPR025198">
    <property type="entry name" value="PPK_N_dom"/>
</dbReference>
<keyword evidence="6" id="KW-0460">Magnesium</keyword>
<keyword evidence="14" id="KW-1185">Reference proteome</keyword>
<dbReference type="STRING" id="1423792.FD09_GL000610"/>
<keyword evidence="5 6" id="KW-0067">ATP-binding</keyword>
<comment type="cofactor">
    <cofactor evidence="6">
        <name>Mg(2+)</name>
        <dbReference type="ChEBI" id="CHEBI:18420"/>
    </cofactor>
</comment>
<feature type="domain" description="Polyphosphate kinase N-terminal" evidence="10">
    <location>
        <begin position="9"/>
        <end position="115"/>
    </location>
</feature>
<dbReference type="PANTHER" id="PTHR30218">
    <property type="entry name" value="POLYPHOSPHATE KINASE"/>
    <property type="match status" value="1"/>
</dbReference>
<dbReference type="NCBIfam" id="NF003918">
    <property type="entry name" value="PRK05443.1-2"/>
    <property type="match status" value="1"/>
</dbReference>
<dbReference type="SUPFAM" id="SSF143724">
    <property type="entry name" value="PHP14-like"/>
    <property type="match status" value="1"/>
</dbReference>
<gene>
    <name evidence="6" type="primary">ppk</name>
    <name evidence="13" type="ORF">FD09_GL000610</name>
</gene>
<dbReference type="AlphaFoldDB" id="A0A0R1MU24"/>
<evidence type="ECO:0000259" key="12">
    <source>
        <dbReference type="Pfam" id="PF17941"/>
    </source>
</evidence>
<keyword evidence="6" id="KW-0479">Metal-binding</keyword>
<dbReference type="InterPro" id="IPR036832">
    <property type="entry name" value="PPK_N_dom_sf"/>
</dbReference>
<dbReference type="EC" id="2.7.4.1" evidence="6 7"/>
<dbReference type="InterPro" id="IPR024953">
    <property type="entry name" value="PP_kinase_middle"/>
</dbReference>
<comment type="similarity">
    <text evidence="6 7">Belongs to the polyphosphate kinase 1 (PPK1) family.</text>
</comment>
<feature type="binding site" evidence="6">
    <location>
        <position position="468"/>
    </location>
    <ligand>
        <name>ATP</name>
        <dbReference type="ChEBI" id="CHEBI:30616"/>
    </ligand>
</feature>
<evidence type="ECO:0000313" key="13">
    <source>
        <dbReference type="EMBL" id="KRL11687.1"/>
    </source>
</evidence>
<reference evidence="13 14" key="1">
    <citation type="journal article" date="2015" name="Genome Announc.">
        <title>Expanding the biotechnology potential of lactobacilli through comparative genomics of 213 strains and associated genera.</title>
        <authorList>
            <person name="Sun Z."/>
            <person name="Harris H.M."/>
            <person name="McCann A."/>
            <person name="Guo C."/>
            <person name="Argimon S."/>
            <person name="Zhang W."/>
            <person name="Yang X."/>
            <person name="Jeffery I.B."/>
            <person name="Cooney J.C."/>
            <person name="Kagawa T.F."/>
            <person name="Liu W."/>
            <person name="Song Y."/>
            <person name="Salvetti E."/>
            <person name="Wrobel A."/>
            <person name="Rasinkangas P."/>
            <person name="Parkhill J."/>
            <person name="Rea M.C."/>
            <person name="O'Sullivan O."/>
            <person name="Ritari J."/>
            <person name="Douillard F.P."/>
            <person name="Paul Ross R."/>
            <person name="Yang R."/>
            <person name="Briner A.E."/>
            <person name="Felis G.E."/>
            <person name="de Vos W.M."/>
            <person name="Barrangou R."/>
            <person name="Klaenhammer T.R."/>
            <person name="Caufield P.W."/>
            <person name="Cui Y."/>
            <person name="Zhang H."/>
            <person name="O'Toole P.W."/>
        </authorList>
    </citation>
    <scope>NUCLEOTIDE SEQUENCE [LARGE SCALE GENOMIC DNA]</scope>
    <source>
        <strain evidence="13 14">DSM 12744</strain>
    </source>
</reference>
<organism evidence="13 14">
    <name type="scientific">Schleiferilactobacillus perolens DSM 12744</name>
    <dbReference type="NCBI Taxonomy" id="1423792"/>
    <lineage>
        <taxon>Bacteria</taxon>
        <taxon>Bacillati</taxon>
        <taxon>Bacillota</taxon>
        <taxon>Bacilli</taxon>
        <taxon>Lactobacillales</taxon>
        <taxon>Lactobacillaceae</taxon>
        <taxon>Schleiferilactobacillus</taxon>
    </lineage>
</organism>
<comment type="catalytic activity">
    <reaction evidence="6 7">
        <text>[phosphate](n) + ATP = [phosphate](n+1) + ADP</text>
        <dbReference type="Rhea" id="RHEA:19573"/>
        <dbReference type="Rhea" id="RHEA-COMP:9859"/>
        <dbReference type="Rhea" id="RHEA-COMP:14280"/>
        <dbReference type="ChEBI" id="CHEBI:16838"/>
        <dbReference type="ChEBI" id="CHEBI:30616"/>
        <dbReference type="ChEBI" id="CHEBI:456216"/>
        <dbReference type="EC" id="2.7.4.1"/>
    </reaction>
</comment>
<evidence type="ECO:0000256" key="4">
    <source>
        <dbReference type="ARBA" id="ARBA00022777"/>
    </source>
</evidence>
<dbReference type="GO" id="GO:0009358">
    <property type="term" value="C:polyphosphate kinase complex"/>
    <property type="evidence" value="ECO:0007669"/>
    <property type="project" value="InterPro"/>
</dbReference>
<comment type="PTM">
    <text evidence="6 7">An intermediate of this reaction is the autophosphorylated ppk in which a phosphate is covalently linked to a histidine residue through a N-P bond.</text>
</comment>
<evidence type="ECO:0000259" key="9">
    <source>
        <dbReference type="Pfam" id="PF02503"/>
    </source>
</evidence>
<evidence type="ECO:0000256" key="7">
    <source>
        <dbReference type="RuleBase" id="RU003800"/>
    </source>
</evidence>
<dbReference type="CDD" id="cd09165">
    <property type="entry name" value="PLDc_PaPPK1_C1_like"/>
    <property type="match status" value="1"/>
</dbReference>
<dbReference type="GO" id="GO:0046872">
    <property type="term" value="F:metal ion binding"/>
    <property type="evidence" value="ECO:0007669"/>
    <property type="project" value="UniProtKB-KW"/>
</dbReference>
<evidence type="ECO:0000313" key="14">
    <source>
        <dbReference type="Proteomes" id="UP000051330"/>
    </source>
</evidence>
<dbReference type="Gene3D" id="3.30.870.10">
    <property type="entry name" value="Endonuclease Chain A"/>
    <property type="match status" value="2"/>
</dbReference>
<dbReference type="Pfam" id="PF13090">
    <property type="entry name" value="PP_kinase_C"/>
    <property type="match status" value="1"/>
</dbReference>
<dbReference type="RefSeq" id="WP_057821386.1">
    <property type="nucleotide sequence ID" value="NZ_AZEC01000011.1"/>
</dbReference>
<feature type="region of interest" description="Disordered" evidence="8">
    <location>
        <begin position="699"/>
        <end position="723"/>
    </location>
</feature>
<feature type="domain" description="Polyphosphate kinase middle" evidence="9">
    <location>
        <begin position="124"/>
        <end position="304"/>
    </location>
</feature>
<evidence type="ECO:0000256" key="6">
    <source>
        <dbReference type="HAMAP-Rule" id="MF_00347"/>
    </source>
</evidence>
<evidence type="ECO:0000259" key="10">
    <source>
        <dbReference type="Pfam" id="PF13089"/>
    </source>
</evidence>
<dbReference type="NCBIfam" id="TIGR03705">
    <property type="entry name" value="poly_P_kin"/>
    <property type="match status" value="1"/>
</dbReference>
<dbReference type="InterPro" id="IPR025200">
    <property type="entry name" value="PPK_C_dom2"/>
</dbReference>
<dbReference type="NCBIfam" id="NF003920">
    <property type="entry name" value="PRK05443.2-1"/>
    <property type="match status" value="1"/>
</dbReference>
<feature type="binding site" evidence="6">
    <location>
        <position position="375"/>
    </location>
    <ligand>
        <name>Mg(2+)</name>
        <dbReference type="ChEBI" id="CHEBI:18420"/>
    </ligand>
</feature>
<dbReference type="Proteomes" id="UP000051330">
    <property type="component" value="Unassembled WGS sequence"/>
</dbReference>
<dbReference type="Pfam" id="PF17941">
    <property type="entry name" value="PP_kinase_C_1"/>
    <property type="match status" value="1"/>
</dbReference>
<keyword evidence="2 6" id="KW-0808">Transferase</keyword>
<dbReference type="CDD" id="cd09168">
    <property type="entry name" value="PLDc_PaPPK1_C2_like"/>
    <property type="match status" value="1"/>
</dbReference>
<dbReference type="InterPro" id="IPR036830">
    <property type="entry name" value="PP_kinase_middle_dom_sf"/>
</dbReference>
<sequence length="723" mass="82629">MDFTKPEYFFNRELSWLDFNNRVLEEARDNNNPLLERVRFLGITQSNLDEFFNIRVASLHKMVRVGYTGTDAAGLTPEVQLGKISEKTHAMVDKQYTTLNRSLLPRLEEADIHLVDFAHLRPQQADYLDNYFHQTVMPVLTPMAVDVSRPFPFVANNTLNIALRLARKNGKKDKTDKSFALVPVPDVFPRVVKLPGGDNIFILLEEVIKHFIAELFLGFSVKAMAVFRVTRDMDLDVEEEDASDLMKEIEKQLKQRERGGVMRIEIEADMDERLVKRLTKELHLTPDSIYRVNGPINLKFLAQLVKHVQGHPDLVFPPFTPYEPAPLQEQSMFDLIAQHDIFVDHPYDSFNPVVNLIKQAAVDPQTLAIKMTLYRVSSKSPIITYLKRAAENGKQVTVLVELKARFDEENNVHWANELEKAGCHVIYGLVGLKTHCKLTLIIRQEENGIRRYMHMATGNYNDVTARLYTDMGLFTADVDMGLDASNIFNMLSGFSEPPYFHKLVIAPLGIRKFLHEQIDNEIANVQAGKRGFIQMKMNSLSDTDMIEKLYEASAAGVEIHLLVRGICNLRPGIPGVSENITVHSIVGRFLEHSRIYYFYADGEEHVFLSSADLMNRNLSRRVELLFPLLSDAIRQQVINIYNILWEDTVKTRILQNDGSWEHIDGRGLPRLNAQEYLLAHAKDIADTLWPEVAKADKEMDGSSPRKFIPLMSNPLNDTNNEKE</sequence>
<comment type="caution">
    <text evidence="13">The sequence shown here is derived from an EMBL/GenBank/DDBJ whole genome shotgun (WGS) entry which is preliminary data.</text>
</comment>
<dbReference type="Pfam" id="PF02503">
    <property type="entry name" value="PP_kinase"/>
    <property type="match status" value="1"/>
</dbReference>
<dbReference type="PANTHER" id="PTHR30218:SF0">
    <property type="entry name" value="POLYPHOSPHATE KINASE"/>
    <property type="match status" value="1"/>
</dbReference>
<dbReference type="SUPFAM" id="SSF56024">
    <property type="entry name" value="Phospholipase D/nuclease"/>
    <property type="match status" value="2"/>
</dbReference>
<feature type="binding site" evidence="6">
    <location>
        <position position="564"/>
    </location>
    <ligand>
        <name>ATP</name>
        <dbReference type="ChEBI" id="CHEBI:30616"/>
    </ligand>
</feature>
<feature type="active site" description="Phosphohistidine intermediate" evidence="6">
    <location>
        <position position="435"/>
    </location>
</feature>
<protein>
    <recommendedName>
        <fullName evidence="6 7">Polyphosphate kinase</fullName>
        <ecNumber evidence="6 7">2.7.4.1</ecNumber>
    </recommendedName>
    <alternativeName>
        <fullName evidence="6">ATP-polyphosphate phosphotransferase</fullName>
    </alternativeName>
    <alternativeName>
        <fullName evidence="6">Polyphosphoric acid kinase</fullName>
    </alternativeName>
</protein>
<dbReference type="InterPro" id="IPR041108">
    <property type="entry name" value="PP_kinase_C_1"/>
</dbReference>
<dbReference type="GO" id="GO:0006799">
    <property type="term" value="P:polyphosphate biosynthetic process"/>
    <property type="evidence" value="ECO:0007669"/>
    <property type="project" value="UniProtKB-UniRule"/>
</dbReference>
<feature type="compositionally biased region" description="Polar residues" evidence="8">
    <location>
        <begin position="713"/>
        <end position="723"/>
    </location>
</feature>
<dbReference type="Gene3D" id="1.20.58.310">
    <property type="entry name" value="Polyphosphate kinase N-terminal domain"/>
    <property type="match status" value="1"/>
</dbReference>